<reference evidence="1 2" key="1">
    <citation type="submission" date="2006-03" db="EMBL/GenBank/DDBJ databases">
        <title>Complete sequence of chromosome of Nitrobacter hamburgensis X14.</title>
        <authorList>
            <consortium name="US DOE Joint Genome Institute"/>
            <person name="Copeland A."/>
            <person name="Lucas S."/>
            <person name="Lapidus A."/>
            <person name="Barry K."/>
            <person name="Detter J.C."/>
            <person name="Glavina del Rio T."/>
            <person name="Hammon N."/>
            <person name="Israni S."/>
            <person name="Dalin E."/>
            <person name="Tice H."/>
            <person name="Pitluck S."/>
            <person name="Chain P."/>
            <person name="Malfatti S."/>
            <person name="Shin M."/>
            <person name="Vergez L."/>
            <person name="Schmutz J."/>
            <person name="Larimer F."/>
            <person name="Land M."/>
            <person name="Hauser L."/>
            <person name="Kyrpides N."/>
            <person name="Ivanova N."/>
            <person name="Ward B."/>
            <person name="Arp D."/>
            <person name="Klotz M."/>
            <person name="Stein L."/>
            <person name="O'Mullan G."/>
            <person name="Starkenburg S."/>
            <person name="Sayavedra L."/>
            <person name="Poret-Peterson A.T."/>
            <person name="Gentry M.E."/>
            <person name="Bruce D."/>
            <person name="Richardson P."/>
        </authorList>
    </citation>
    <scope>NUCLEOTIDE SEQUENCE [LARGE SCALE GENOMIC DNA]</scope>
    <source>
        <strain evidence="2">DSM 10229 / NCIMB 13809 / X14</strain>
    </source>
</reference>
<protein>
    <submittedName>
        <fullName evidence="1">Uncharacterized protein</fullName>
    </submittedName>
</protein>
<dbReference type="STRING" id="323097.Nham_0309"/>
<accession>Q1QRE2</accession>
<gene>
    <name evidence="1" type="ordered locus">Nham_0309</name>
</gene>
<keyword evidence="2" id="KW-1185">Reference proteome</keyword>
<proteinExistence type="predicted"/>
<dbReference type="RefSeq" id="WP_011508909.1">
    <property type="nucleotide sequence ID" value="NC_007964.1"/>
</dbReference>
<dbReference type="EMBL" id="CP000319">
    <property type="protein sequence ID" value="ABE61205.1"/>
    <property type="molecule type" value="Genomic_DNA"/>
</dbReference>
<evidence type="ECO:0000313" key="2">
    <source>
        <dbReference type="Proteomes" id="UP000001953"/>
    </source>
</evidence>
<dbReference type="KEGG" id="nha:Nham_0309"/>
<organism evidence="1 2">
    <name type="scientific">Nitrobacter hamburgensis (strain DSM 10229 / NCIMB 13809 / X14)</name>
    <dbReference type="NCBI Taxonomy" id="323097"/>
    <lineage>
        <taxon>Bacteria</taxon>
        <taxon>Pseudomonadati</taxon>
        <taxon>Pseudomonadota</taxon>
        <taxon>Alphaproteobacteria</taxon>
        <taxon>Hyphomicrobiales</taxon>
        <taxon>Nitrobacteraceae</taxon>
        <taxon>Nitrobacter</taxon>
    </lineage>
</organism>
<dbReference type="AlphaFoldDB" id="Q1QRE2"/>
<dbReference type="HOGENOM" id="CLU_1213775_0_0_5"/>
<sequence>MTGPELETFCEEINGGASIGATVLFQFINLAKAMVEQTRPWVALLYTDTSKTVATGNTWQTAIDLSTVARFNRFYGETPIKVFDGNNSFQRYRQVPFNERLLYRNTPGTFVYDEANKTLYLNGTVQFAGTLYIDHIKDSPEITNDDSSSWIFPSWAHPLLGFYAVAINKGGVDYDDINARMAPENRAQAKVITDRLEWLDNEKQLQAQQNIDPYQSDDAWRPGAIYIS</sequence>
<name>Q1QRE2_NITHX</name>
<evidence type="ECO:0000313" key="1">
    <source>
        <dbReference type="EMBL" id="ABE61205.1"/>
    </source>
</evidence>
<dbReference type="Proteomes" id="UP000001953">
    <property type="component" value="Chromosome"/>
</dbReference>